<keyword evidence="2" id="KW-0479">Metal-binding</keyword>
<dbReference type="EMBL" id="BMZF01000009">
    <property type="protein sequence ID" value="GHA59471.1"/>
    <property type="molecule type" value="Genomic_DNA"/>
</dbReference>
<protein>
    <submittedName>
        <fullName evidence="6">Aldehyde-activating protein</fullName>
    </submittedName>
</protein>
<evidence type="ECO:0000313" key="7">
    <source>
        <dbReference type="Proteomes" id="UP000634455"/>
    </source>
</evidence>
<evidence type="ECO:0000259" key="5">
    <source>
        <dbReference type="PROSITE" id="PS51891"/>
    </source>
</evidence>
<gene>
    <name evidence="6" type="ORF">GCM10008927_26280</name>
</gene>
<name>A0ABQ3DAM6_9RHOB</name>
<dbReference type="InterPro" id="IPR011057">
    <property type="entry name" value="Mss4-like_sf"/>
</dbReference>
<reference evidence="7" key="1">
    <citation type="journal article" date="2019" name="Int. J. Syst. Evol. Microbiol.">
        <title>The Global Catalogue of Microorganisms (GCM) 10K type strain sequencing project: providing services to taxonomists for standard genome sequencing and annotation.</title>
        <authorList>
            <consortium name="The Broad Institute Genomics Platform"/>
            <consortium name="The Broad Institute Genome Sequencing Center for Infectious Disease"/>
            <person name="Wu L."/>
            <person name="Ma J."/>
        </authorList>
    </citation>
    <scope>NUCLEOTIDE SEQUENCE [LARGE SCALE GENOMIC DNA]</scope>
    <source>
        <strain evidence="7">KCTC 32465</strain>
    </source>
</reference>
<keyword evidence="3" id="KW-0862">Zinc</keyword>
<dbReference type="PANTHER" id="PTHR33337:SF40">
    <property type="entry name" value="CENP-V_GFA DOMAIN-CONTAINING PROTEIN-RELATED"/>
    <property type="match status" value="1"/>
</dbReference>
<dbReference type="Proteomes" id="UP000634455">
    <property type="component" value="Unassembled WGS sequence"/>
</dbReference>
<accession>A0ABQ3DAM6</accession>
<dbReference type="Pfam" id="PF04828">
    <property type="entry name" value="GFA"/>
    <property type="match status" value="1"/>
</dbReference>
<organism evidence="6 7">
    <name type="scientific">Paramylibacter ulvae</name>
    <dbReference type="NCBI Taxonomy" id="1651968"/>
    <lineage>
        <taxon>Bacteria</taxon>
        <taxon>Pseudomonadati</taxon>
        <taxon>Pseudomonadota</taxon>
        <taxon>Alphaproteobacteria</taxon>
        <taxon>Rhodobacterales</taxon>
        <taxon>Paracoccaceae</taxon>
        <taxon>Paramylibacter</taxon>
    </lineage>
</organism>
<comment type="similarity">
    <text evidence="1">Belongs to the Gfa family.</text>
</comment>
<dbReference type="PANTHER" id="PTHR33337">
    <property type="entry name" value="GFA DOMAIN-CONTAINING PROTEIN"/>
    <property type="match status" value="1"/>
</dbReference>
<keyword evidence="4" id="KW-0456">Lyase</keyword>
<evidence type="ECO:0000256" key="4">
    <source>
        <dbReference type="ARBA" id="ARBA00023239"/>
    </source>
</evidence>
<comment type="caution">
    <text evidence="6">The sequence shown here is derived from an EMBL/GenBank/DDBJ whole genome shotgun (WGS) entry which is preliminary data.</text>
</comment>
<evidence type="ECO:0000256" key="2">
    <source>
        <dbReference type="ARBA" id="ARBA00022723"/>
    </source>
</evidence>
<evidence type="ECO:0000313" key="6">
    <source>
        <dbReference type="EMBL" id="GHA59471.1"/>
    </source>
</evidence>
<sequence>MQTGSCECGAVKFEVTGKLRPVVACHCTQCRKTSGHYWAATQVENEQLNITEDSGLKWFRSSNFARRGFCTGCGASLFWQLDGEGATSIGAGTLDGKTDLKTEKHICCADQGDYYDISDGLPQAADLDNSND</sequence>
<evidence type="ECO:0000256" key="3">
    <source>
        <dbReference type="ARBA" id="ARBA00022833"/>
    </source>
</evidence>
<dbReference type="InterPro" id="IPR006913">
    <property type="entry name" value="CENP-V/GFA"/>
</dbReference>
<feature type="domain" description="CENP-V/GFA" evidence="5">
    <location>
        <begin position="2"/>
        <end position="116"/>
    </location>
</feature>
<dbReference type="RefSeq" id="WP_189641199.1">
    <property type="nucleotide sequence ID" value="NZ_BMZF01000009.1"/>
</dbReference>
<dbReference type="SUPFAM" id="SSF51316">
    <property type="entry name" value="Mss4-like"/>
    <property type="match status" value="1"/>
</dbReference>
<keyword evidence="7" id="KW-1185">Reference proteome</keyword>
<dbReference type="PROSITE" id="PS51891">
    <property type="entry name" value="CENP_V_GFA"/>
    <property type="match status" value="1"/>
</dbReference>
<evidence type="ECO:0000256" key="1">
    <source>
        <dbReference type="ARBA" id="ARBA00005495"/>
    </source>
</evidence>
<proteinExistence type="inferred from homology"/>
<dbReference type="Gene3D" id="3.90.1590.10">
    <property type="entry name" value="glutathione-dependent formaldehyde- activating enzyme (gfa)"/>
    <property type="match status" value="1"/>
</dbReference>